<keyword evidence="10" id="KW-0325">Glycoprotein</keyword>
<evidence type="ECO:0000256" key="8">
    <source>
        <dbReference type="ARBA" id="ARBA00023136"/>
    </source>
</evidence>
<dbReference type="SMART" id="SM00044">
    <property type="entry name" value="CYCc"/>
    <property type="match status" value="1"/>
</dbReference>
<proteinExistence type="inferred from homology"/>
<evidence type="ECO:0000256" key="6">
    <source>
        <dbReference type="ARBA" id="ARBA00022989"/>
    </source>
</evidence>
<evidence type="ECO:0000256" key="7">
    <source>
        <dbReference type="ARBA" id="ARBA00023134"/>
    </source>
</evidence>
<dbReference type="PANTHER" id="PTHR11920:SF347">
    <property type="entry name" value="GUANYLYL CYCLASE C"/>
    <property type="match status" value="1"/>
</dbReference>
<dbReference type="SUPFAM" id="SSF56112">
    <property type="entry name" value="Protein kinase-like (PK-like)"/>
    <property type="match status" value="1"/>
</dbReference>
<evidence type="ECO:0000313" key="20">
    <source>
        <dbReference type="Proteomes" id="UP000694388"/>
    </source>
</evidence>
<keyword evidence="12 15" id="KW-0141">cGMP biosynthesis</keyword>
<evidence type="ECO:0000256" key="9">
    <source>
        <dbReference type="ARBA" id="ARBA00023170"/>
    </source>
</evidence>
<dbReference type="FunFam" id="3.30.70.1230:FF:000015">
    <property type="entry name" value="Guanylate cyclase"/>
    <property type="match status" value="1"/>
</dbReference>
<evidence type="ECO:0000256" key="3">
    <source>
        <dbReference type="ARBA" id="ARBA00022475"/>
    </source>
</evidence>
<accession>A0A8C4NGQ4</accession>
<dbReference type="InterPro" id="IPR001054">
    <property type="entry name" value="A/G_cyclase"/>
</dbReference>
<evidence type="ECO:0000313" key="19">
    <source>
        <dbReference type="Ensembl" id="ENSEBUP00000006591.1"/>
    </source>
</evidence>
<dbReference type="GO" id="GO:0004672">
    <property type="term" value="F:protein kinase activity"/>
    <property type="evidence" value="ECO:0007669"/>
    <property type="project" value="InterPro"/>
</dbReference>
<dbReference type="GO" id="GO:0005524">
    <property type="term" value="F:ATP binding"/>
    <property type="evidence" value="ECO:0007669"/>
    <property type="project" value="InterPro"/>
</dbReference>
<dbReference type="PROSITE" id="PS50011">
    <property type="entry name" value="PROTEIN_KINASE_DOM"/>
    <property type="match status" value="1"/>
</dbReference>
<dbReference type="InterPro" id="IPR001245">
    <property type="entry name" value="Ser-Thr/Tyr_kinase_cat_dom"/>
</dbReference>
<keyword evidence="5" id="KW-0547">Nucleotide-binding</keyword>
<dbReference type="InterPro" id="IPR050401">
    <property type="entry name" value="Cyclic_nucleotide_synthase"/>
</dbReference>
<dbReference type="GeneTree" id="ENSGT00940000155955"/>
<evidence type="ECO:0000256" key="12">
    <source>
        <dbReference type="ARBA" id="ARBA00023293"/>
    </source>
</evidence>
<comment type="similarity">
    <text evidence="14">Belongs to the adenylyl cyclase class-4/guanylyl cyclase family.</text>
</comment>
<dbReference type="Gene3D" id="3.30.70.1230">
    <property type="entry name" value="Nucleotide cyclase"/>
    <property type="match status" value="1"/>
</dbReference>
<evidence type="ECO:0000256" key="10">
    <source>
        <dbReference type="ARBA" id="ARBA00023180"/>
    </source>
</evidence>
<evidence type="ECO:0000256" key="2">
    <source>
        <dbReference type="ARBA" id="ARBA00004236"/>
    </source>
</evidence>
<keyword evidence="4 16" id="KW-0812">Transmembrane</keyword>
<keyword evidence="6 16" id="KW-1133">Transmembrane helix</keyword>
<keyword evidence="8 16" id="KW-0472">Membrane</keyword>
<dbReference type="GO" id="GO:0005525">
    <property type="term" value="F:GTP binding"/>
    <property type="evidence" value="ECO:0007669"/>
    <property type="project" value="UniProtKB-KW"/>
</dbReference>
<evidence type="ECO:0000256" key="1">
    <source>
        <dbReference type="ARBA" id="ARBA00004115"/>
    </source>
</evidence>
<dbReference type="Ensembl" id="ENSEBUT00000007049.1">
    <property type="protein sequence ID" value="ENSEBUP00000006591.1"/>
    <property type="gene ID" value="ENSEBUG00000004359.1"/>
</dbReference>
<dbReference type="GO" id="GO:0001653">
    <property type="term" value="F:peptide receptor activity"/>
    <property type="evidence" value="ECO:0007669"/>
    <property type="project" value="TreeGrafter"/>
</dbReference>
<feature type="domain" description="Protein kinase" evidence="17">
    <location>
        <begin position="157"/>
        <end position="476"/>
    </location>
</feature>
<evidence type="ECO:0000256" key="11">
    <source>
        <dbReference type="ARBA" id="ARBA00023239"/>
    </source>
</evidence>
<dbReference type="PROSITE" id="PS00452">
    <property type="entry name" value="GUANYLATE_CYCLASE_1"/>
    <property type="match status" value="1"/>
</dbReference>
<dbReference type="InterPro" id="IPR029787">
    <property type="entry name" value="Nucleotide_cyclase"/>
</dbReference>
<dbReference type="GO" id="GO:0007168">
    <property type="term" value="P:receptor guanylyl cyclase signaling pathway"/>
    <property type="evidence" value="ECO:0007669"/>
    <property type="project" value="TreeGrafter"/>
</dbReference>
<dbReference type="Proteomes" id="UP000694388">
    <property type="component" value="Unplaced"/>
</dbReference>
<evidence type="ECO:0000256" key="15">
    <source>
        <dbReference type="RuleBase" id="RU003431"/>
    </source>
</evidence>
<dbReference type="InterPro" id="IPR011009">
    <property type="entry name" value="Kinase-like_dom_sf"/>
</dbReference>
<dbReference type="GO" id="GO:0005789">
    <property type="term" value="C:endoplasmic reticulum membrane"/>
    <property type="evidence" value="ECO:0007669"/>
    <property type="project" value="UniProtKB-SubCell"/>
</dbReference>
<keyword evidence="3" id="KW-1003">Cell membrane</keyword>
<dbReference type="Pfam" id="PF00211">
    <property type="entry name" value="Guanylate_cyc"/>
    <property type="match status" value="1"/>
</dbReference>
<evidence type="ECO:0000256" key="14">
    <source>
        <dbReference type="RuleBase" id="RU000405"/>
    </source>
</evidence>
<evidence type="ECO:0000259" key="17">
    <source>
        <dbReference type="PROSITE" id="PS50011"/>
    </source>
</evidence>
<protein>
    <recommendedName>
        <fullName evidence="15">Guanylate cyclase</fullName>
        <ecNumber evidence="15">4.6.1.2</ecNumber>
    </recommendedName>
</protein>
<reference evidence="19" key="2">
    <citation type="submission" date="2025-09" db="UniProtKB">
        <authorList>
            <consortium name="Ensembl"/>
        </authorList>
    </citation>
    <scope>IDENTIFICATION</scope>
</reference>
<dbReference type="GO" id="GO:0004383">
    <property type="term" value="F:guanylate cyclase activity"/>
    <property type="evidence" value="ECO:0007669"/>
    <property type="project" value="UniProtKB-EC"/>
</dbReference>
<reference evidence="19" key="1">
    <citation type="submission" date="2025-08" db="UniProtKB">
        <authorList>
            <consortium name="Ensembl"/>
        </authorList>
    </citation>
    <scope>IDENTIFICATION</scope>
</reference>
<keyword evidence="20" id="KW-1185">Reference proteome</keyword>
<evidence type="ECO:0000256" key="16">
    <source>
        <dbReference type="SAM" id="Phobius"/>
    </source>
</evidence>
<keyword evidence="11 14" id="KW-0456">Lyase</keyword>
<dbReference type="CDD" id="cd07302">
    <property type="entry name" value="CHD"/>
    <property type="match status" value="1"/>
</dbReference>
<dbReference type="PROSITE" id="PS50125">
    <property type="entry name" value="GUANYLATE_CYCLASE_2"/>
    <property type="match status" value="1"/>
</dbReference>
<dbReference type="Gene3D" id="1.10.510.10">
    <property type="entry name" value="Transferase(Phosphotransferase) domain 1"/>
    <property type="match status" value="1"/>
</dbReference>
<evidence type="ECO:0000259" key="18">
    <source>
        <dbReference type="PROSITE" id="PS50125"/>
    </source>
</evidence>
<name>A0A8C4NGQ4_EPTBU</name>
<evidence type="ECO:0000256" key="5">
    <source>
        <dbReference type="ARBA" id="ARBA00022741"/>
    </source>
</evidence>
<dbReference type="GO" id="GO:0005886">
    <property type="term" value="C:plasma membrane"/>
    <property type="evidence" value="ECO:0007669"/>
    <property type="project" value="UniProtKB-SubCell"/>
</dbReference>
<evidence type="ECO:0000256" key="4">
    <source>
        <dbReference type="ARBA" id="ARBA00022692"/>
    </source>
</evidence>
<feature type="transmembrane region" description="Helical" evidence="16">
    <location>
        <begin position="102"/>
        <end position="121"/>
    </location>
</feature>
<dbReference type="InterPro" id="IPR000719">
    <property type="entry name" value="Prot_kinase_dom"/>
</dbReference>
<feature type="domain" description="Guanylate cyclase" evidence="18">
    <location>
        <begin position="555"/>
        <end position="685"/>
    </location>
</feature>
<comment type="subcellular location">
    <subcellularLocation>
        <location evidence="2">Cell membrane</location>
    </subcellularLocation>
    <subcellularLocation>
        <location evidence="1">Endoplasmic reticulum membrane</location>
        <topology evidence="1">Single-pass type I membrane protein</topology>
    </subcellularLocation>
</comment>
<dbReference type="InterPro" id="IPR018297">
    <property type="entry name" value="A/G_cyclase_CS"/>
</dbReference>
<evidence type="ECO:0000256" key="13">
    <source>
        <dbReference type="ARBA" id="ARBA00036920"/>
    </source>
</evidence>
<organism evidence="19 20">
    <name type="scientific">Eptatretus burgeri</name>
    <name type="common">Inshore hagfish</name>
    <dbReference type="NCBI Taxonomy" id="7764"/>
    <lineage>
        <taxon>Eukaryota</taxon>
        <taxon>Metazoa</taxon>
        <taxon>Chordata</taxon>
        <taxon>Craniata</taxon>
        <taxon>Vertebrata</taxon>
        <taxon>Cyclostomata</taxon>
        <taxon>Myxini</taxon>
        <taxon>Myxiniformes</taxon>
        <taxon>Myxinidae</taxon>
        <taxon>Eptatretinae</taxon>
        <taxon>Eptatretus</taxon>
    </lineage>
</organism>
<dbReference type="AlphaFoldDB" id="A0A8C4NGQ4"/>
<comment type="catalytic activity">
    <reaction evidence="13">
        <text>GTP = 3',5'-cyclic GMP + diphosphate</text>
        <dbReference type="Rhea" id="RHEA:13665"/>
        <dbReference type="ChEBI" id="CHEBI:33019"/>
        <dbReference type="ChEBI" id="CHEBI:37565"/>
        <dbReference type="ChEBI" id="CHEBI:57746"/>
        <dbReference type="EC" id="4.6.1.2"/>
    </reaction>
    <physiologicalReaction direction="left-to-right" evidence="13">
        <dbReference type="Rhea" id="RHEA:13666"/>
    </physiologicalReaction>
</comment>
<dbReference type="EC" id="4.6.1.2" evidence="15"/>
<dbReference type="Pfam" id="PF07714">
    <property type="entry name" value="PK_Tyr_Ser-Thr"/>
    <property type="match status" value="2"/>
</dbReference>
<dbReference type="GO" id="GO:0035556">
    <property type="term" value="P:intracellular signal transduction"/>
    <property type="evidence" value="ECO:0007669"/>
    <property type="project" value="InterPro"/>
</dbReference>
<dbReference type="PANTHER" id="PTHR11920">
    <property type="entry name" value="GUANYLYL CYCLASE"/>
    <property type="match status" value="1"/>
</dbReference>
<sequence>MTACLSTHKPCSNPKFLATSMTAYCSTTKLSKAWWDRFTLIAMGIETWTWRFFCFKANRFFGRTVPGASPSIYIRTAHFLGEGGILPKDHNETRWEKLAKDVLIVLIIILFFFIIAFIFIWSKGSLERRLTQQRWIIPWDDLQNVDGEENHDESIQEEKRLFGRRGSYGSNYSKAAHRRLSKIYNNKSVTLERIFVTDKVFTRQQKLELINLLELDFNNLAKFFGTTQDRNTEAIYFVQEFCSRGSLQDVLADKVTYPENTLLDWEFKVSIMQDIAKGMLYLHTSKINVHGHLKSTNCIVNRRMMIKITDFGLPLLREPNDTKHKSSRSLRSDDDEEYISTKEKISSHFRRRYSRGVHVSTESDAENELWDKGQLWVAPELLRKYGVTQKGDVYSFGIILQEIIYRQNVFFIDGETYTEKEIVWFLTEGNRRHFRPTLNRSDFESTGGVEIFNMIGDCWDEEPQKRPDFRHIDAILQKVSIHIHRGKPKSYMDNLLRRLNQYSNRLEHLVETRTQMYLKARDRADSLSARLLPPAVVQSLKLNGKMDPELFDDVTIYLSDIVGFTTICKHSEPMEVVSLLNQLYQQFDSIADRHDVYKVETIGDAYMVVSGLPKRNGRQHAAEVANTALDILAFVGNFHIPHLPGVPLWLRVGIHTGCCAAGVVGNKMPRYCLFGDSVNIASRMESHGTPCRIHISQATVDCSSHPQTGAHDRATRKYRTYGKTFGTNLLADWAGRLF</sequence>
<dbReference type="SUPFAM" id="SSF55073">
    <property type="entry name" value="Nucleotide cyclase"/>
    <property type="match status" value="1"/>
</dbReference>
<keyword evidence="9" id="KW-0675">Receptor</keyword>
<dbReference type="GO" id="GO:0004016">
    <property type="term" value="F:adenylate cyclase activity"/>
    <property type="evidence" value="ECO:0007669"/>
    <property type="project" value="TreeGrafter"/>
</dbReference>
<keyword evidence="7" id="KW-0342">GTP-binding</keyword>